<keyword evidence="4" id="KW-1185">Reference proteome</keyword>
<comment type="caution">
    <text evidence="3">The sequence shown here is derived from an EMBL/GenBank/DDBJ whole genome shotgun (WGS) entry which is preliminary data.</text>
</comment>
<dbReference type="InterPro" id="IPR051502">
    <property type="entry name" value="RLP_Defense_Trigger"/>
</dbReference>
<dbReference type="EMBL" id="CM031813">
    <property type="protein sequence ID" value="KAG6653327.1"/>
    <property type="molecule type" value="Genomic_DNA"/>
</dbReference>
<evidence type="ECO:0000256" key="1">
    <source>
        <dbReference type="ARBA" id="ARBA00022614"/>
    </source>
</evidence>
<evidence type="ECO:0000256" key="2">
    <source>
        <dbReference type="ARBA" id="ARBA00022737"/>
    </source>
</evidence>
<dbReference type="Pfam" id="PF00560">
    <property type="entry name" value="LRR_1"/>
    <property type="match status" value="4"/>
</dbReference>
<organism evidence="3 4">
    <name type="scientific">Carya illinoinensis</name>
    <name type="common">Pecan</name>
    <dbReference type="NCBI Taxonomy" id="32201"/>
    <lineage>
        <taxon>Eukaryota</taxon>
        <taxon>Viridiplantae</taxon>
        <taxon>Streptophyta</taxon>
        <taxon>Embryophyta</taxon>
        <taxon>Tracheophyta</taxon>
        <taxon>Spermatophyta</taxon>
        <taxon>Magnoliopsida</taxon>
        <taxon>eudicotyledons</taxon>
        <taxon>Gunneridae</taxon>
        <taxon>Pentapetalae</taxon>
        <taxon>rosids</taxon>
        <taxon>fabids</taxon>
        <taxon>Fagales</taxon>
        <taxon>Juglandaceae</taxon>
        <taxon>Carya</taxon>
    </lineage>
</organism>
<accession>A0A8T1QFX3</accession>
<proteinExistence type="predicted"/>
<reference evidence="3" key="1">
    <citation type="submission" date="2020-12" db="EMBL/GenBank/DDBJ databases">
        <title>WGS assembly of Carya illinoinensis cv. Pawnee.</title>
        <authorList>
            <person name="Platts A."/>
            <person name="Shu S."/>
            <person name="Wright S."/>
            <person name="Barry K."/>
            <person name="Edger P."/>
            <person name="Pires J.C."/>
            <person name="Schmutz J."/>
        </authorList>
    </citation>
    <scope>NUCLEOTIDE SEQUENCE</scope>
    <source>
        <tissue evidence="3">Leaf</tissue>
    </source>
</reference>
<dbReference type="AlphaFoldDB" id="A0A8T1QFX3"/>
<dbReference type="InterPro" id="IPR001611">
    <property type="entry name" value="Leu-rich_rpt"/>
</dbReference>
<sequence length="351" mass="39255">MDRMKVPSITWYPNVTLFTLFNELEVLDLSRMNIGGELQGFCELKRLKYLRKLCLGTNTLEANIPSCLERFEDLDLSDNRLQGHLPSSIFSNQSKIMKFKVSGNRLEGALSFSIFANASNLNLLDLSNNKLEVETESPSWVPTFQLRSLYLANCSLNKKNGHIVPTFISTQYLLYLLDLSDNSLEGNTPCQLLFNMNITNLYLSGNKIDGSFLDCSTNGTSPLKLLDISDNRIKGSLPKNIGYLLPSINLIDMSSNALEGNIPWSFGYSPLFWVGLSHNILSGKIPQSLTRTGTQLMVLDLSNNKLQGPMLPKDANMTMLRTLHLSSNNFEGVISPTIKQQSRLSTPRCSR</sequence>
<evidence type="ECO:0000313" key="4">
    <source>
        <dbReference type="Proteomes" id="UP000811609"/>
    </source>
</evidence>
<dbReference type="PANTHER" id="PTHR48062:SF21">
    <property type="entry name" value="RECEPTOR-LIKE PROTEIN 12"/>
    <property type="match status" value="1"/>
</dbReference>
<gene>
    <name evidence="3" type="ORF">CIPAW_05G068600</name>
</gene>
<dbReference type="Proteomes" id="UP000811609">
    <property type="component" value="Chromosome 5"/>
</dbReference>
<protein>
    <submittedName>
        <fullName evidence="3">Uncharacterized protein</fullName>
    </submittedName>
</protein>
<keyword evidence="1" id="KW-0433">Leucine-rich repeat</keyword>
<dbReference type="PANTHER" id="PTHR48062">
    <property type="entry name" value="RECEPTOR-LIKE PROTEIN 14"/>
    <property type="match status" value="1"/>
</dbReference>
<keyword evidence="2" id="KW-0677">Repeat</keyword>
<name>A0A8T1QFX3_CARIL</name>
<evidence type="ECO:0000313" key="3">
    <source>
        <dbReference type="EMBL" id="KAG6653327.1"/>
    </source>
</evidence>